<dbReference type="Pfam" id="PF01494">
    <property type="entry name" value="FAD_binding_3"/>
    <property type="match status" value="1"/>
</dbReference>
<dbReference type="InterPro" id="IPR003953">
    <property type="entry name" value="FAD-dep_OxRdtase_2_FAD-bd"/>
</dbReference>
<dbReference type="GO" id="GO:0046475">
    <property type="term" value="P:glycerophospholipid catabolic process"/>
    <property type="evidence" value="ECO:0007669"/>
    <property type="project" value="TreeGrafter"/>
</dbReference>
<evidence type="ECO:0000259" key="14">
    <source>
        <dbReference type="PROSITE" id="PS51210"/>
    </source>
</evidence>
<evidence type="ECO:0000256" key="5">
    <source>
        <dbReference type="ARBA" id="ARBA00022801"/>
    </source>
</evidence>
<dbReference type="InterPro" id="IPR036188">
    <property type="entry name" value="FAD/NAD-bd_sf"/>
</dbReference>
<keyword evidence="5 12" id="KW-0378">Hydrolase</keyword>
<evidence type="ECO:0000256" key="4">
    <source>
        <dbReference type="ARBA" id="ARBA00022729"/>
    </source>
</evidence>
<evidence type="ECO:0000256" key="3">
    <source>
        <dbReference type="ARBA" id="ARBA00022630"/>
    </source>
</evidence>
<dbReference type="PANTHER" id="PTHR10728">
    <property type="entry name" value="CYTOSOLIC PHOSPHOLIPASE A2"/>
    <property type="match status" value="1"/>
</dbReference>
<evidence type="ECO:0000256" key="1">
    <source>
        <dbReference type="ARBA" id="ARBA00008780"/>
    </source>
</evidence>
<dbReference type="InterPro" id="IPR002642">
    <property type="entry name" value="LysoPLipase_cat_dom"/>
</dbReference>
<dbReference type="Proteomes" id="UP000054466">
    <property type="component" value="Unassembled WGS sequence"/>
</dbReference>
<name>A0A0D2AIM9_9EURO</name>
<dbReference type="Pfam" id="PF00890">
    <property type="entry name" value="FAD_binding_2"/>
    <property type="match status" value="1"/>
</dbReference>
<keyword evidence="9 12" id="KW-0443">Lipid metabolism</keyword>
<dbReference type="GO" id="GO:0005829">
    <property type="term" value="C:cytosol"/>
    <property type="evidence" value="ECO:0007669"/>
    <property type="project" value="TreeGrafter"/>
</dbReference>
<dbReference type="VEuPathDB" id="FungiDB:PV07_10451"/>
<dbReference type="GO" id="GO:0016491">
    <property type="term" value="F:oxidoreductase activity"/>
    <property type="evidence" value="ECO:0007669"/>
    <property type="project" value="UniProtKB-KW"/>
</dbReference>
<dbReference type="SUPFAM" id="SSF51905">
    <property type="entry name" value="FAD/NAD(P)-binding domain"/>
    <property type="match status" value="1"/>
</dbReference>
<dbReference type="GO" id="GO:0004623">
    <property type="term" value="F:phospholipase A2 activity"/>
    <property type="evidence" value="ECO:0007669"/>
    <property type="project" value="TreeGrafter"/>
</dbReference>
<dbReference type="AlphaFoldDB" id="A0A0D2AIM9"/>
<keyword evidence="16" id="KW-1185">Reference proteome</keyword>
<evidence type="ECO:0000256" key="11">
    <source>
        <dbReference type="ARBA" id="ARBA00049531"/>
    </source>
</evidence>
<dbReference type="PRINTS" id="PR00420">
    <property type="entry name" value="RNGMNOXGNASE"/>
</dbReference>
<organism evidence="15 16">
    <name type="scientific">Cladophialophora immunda</name>
    <dbReference type="NCBI Taxonomy" id="569365"/>
    <lineage>
        <taxon>Eukaryota</taxon>
        <taxon>Fungi</taxon>
        <taxon>Dikarya</taxon>
        <taxon>Ascomycota</taxon>
        <taxon>Pezizomycotina</taxon>
        <taxon>Eurotiomycetes</taxon>
        <taxon>Chaetothyriomycetidae</taxon>
        <taxon>Chaetothyriales</taxon>
        <taxon>Herpotrichiellaceae</taxon>
        <taxon>Cladophialophora</taxon>
    </lineage>
</organism>
<keyword evidence="3" id="KW-0285">Flavoprotein</keyword>
<feature type="domain" description="PLA2c" evidence="14">
    <location>
        <begin position="457"/>
        <end position="1028"/>
    </location>
</feature>
<protein>
    <recommendedName>
        <fullName evidence="2 13">Lysophospholipase</fullName>
        <ecNumber evidence="2 13">3.1.1.5</ecNumber>
    </recommendedName>
</protein>
<comment type="similarity">
    <text evidence="1 13">Belongs to the lysophospholipase family.</text>
</comment>
<dbReference type="PROSITE" id="PS51210">
    <property type="entry name" value="PLA2C"/>
    <property type="match status" value="1"/>
</dbReference>
<reference evidence="15 16" key="1">
    <citation type="submission" date="2015-01" db="EMBL/GenBank/DDBJ databases">
        <title>The Genome Sequence of Cladophialophora immunda CBS83496.</title>
        <authorList>
            <consortium name="The Broad Institute Genomics Platform"/>
            <person name="Cuomo C."/>
            <person name="de Hoog S."/>
            <person name="Gorbushina A."/>
            <person name="Stielow B."/>
            <person name="Teixiera M."/>
            <person name="Abouelleil A."/>
            <person name="Chapman S.B."/>
            <person name="Priest M."/>
            <person name="Young S.K."/>
            <person name="Wortman J."/>
            <person name="Nusbaum C."/>
            <person name="Birren B."/>
        </authorList>
    </citation>
    <scope>NUCLEOTIDE SEQUENCE [LARGE SCALE GENOMIC DNA]</scope>
    <source>
        <strain evidence="15 16">CBS 83496</strain>
    </source>
</reference>
<sequence>MSASTHLDVIVVGGGIAGLTAALALRREGHTVTVVESSSWLREAGAAVAVPPNATRALMNLGIDLEKDVKAAPFKNSLEYHFTTDKPPKFGEGGDGHQIPWARRAEDFPGLFYLAHRVDLHEALKRKCVSSDGPGEPVSVLLSSRVVAWNPVGSIKLQNGDELFADLIVAADGIHSVAHEAILGHMVPATPSGLTTMRFVLKTESLLSNPMTAQIMDDGDGCFAFYIDADRKIYLLRYPCHNNELQNFGAYGVTENGKVLPTLTGEQLSRDALLERLSVLPPVFQAIGNMAEDKVWDWKIGDREPIPTYYHNRLVLVGDAAHPMFPRQGQGAAQSIEDGATLGLLMSGLQSKSDVTNRLMLNDELRVRRTSIVQLLSRTRLGAVEDGVILPDELVQLFSPEPAPVNQAQITKFLWSYDYLEHTQSLLDSYVLVTEPLRMVNGGTPISYESNAPVYVDCPDGQQWIRPAKGLSFQEEAWVRGRKSVVLDAFSAYLQRVNITGLDVPALVNAMKSHNNSGVPVISMAISGGGWLSANTGVGVLRAFDARFPDAIDQRTGGLLQSMTYVAGLSGGAWPTMSLATYNFPSINDLVADWRPDIDRLINPPNNSIYAANATSLFTDVAIKQAAGFNVSVADYLGRAFAYEFTPPPHGGINVTLSGVRDLSNFQNFSMPMPIFQAVRLTDDDVKFYGVEVPYSNSSIFELTPFEYGSSTGSAGLATGFTPMEFMGTELRNGTVTNSSACVRGYDRASFILSLAAGAFNFWYIGAKSNGTLAQFPKRSLTTAHSLGKRDVIFPAAEVNGLVEAFEQDLNLSFTDTMYATLPNPFAGLPYRGGVKGTEPPSLSLADGSEDGQALPFWPLIQPARQSDFIIAWDNNGDQAPFQWNNGTNIYNSYIQARRYSLPFPEIPPPATFLKRNYTLKPVFFGCNTEYTTTRDLSSPIVMYLAGAPYSAYTNYTWFKNQFTPVQMQEILVNSMDIVTQGNGTLDAQVAQCIGCAAIDRSLSKLGKSRPAQCESCMQQYCWDGTYADEANVPVLDPSLILDPSMSYAEWNRTHGWD</sequence>
<evidence type="ECO:0000256" key="9">
    <source>
        <dbReference type="ARBA" id="ARBA00023098"/>
    </source>
</evidence>
<dbReference type="Gene3D" id="3.40.1090.10">
    <property type="entry name" value="Cytosolic phospholipase A2 catalytic domain"/>
    <property type="match status" value="1"/>
</dbReference>
<dbReference type="EMBL" id="KN847045">
    <property type="protein sequence ID" value="KIW24757.1"/>
    <property type="molecule type" value="Genomic_DNA"/>
</dbReference>
<keyword evidence="4" id="KW-0732">Signal</keyword>
<dbReference type="SUPFAM" id="SSF52151">
    <property type="entry name" value="FabD/lysophospholipase-like"/>
    <property type="match status" value="1"/>
</dbReference>
<evidence type="ECO:0000256" key="10">
    <source>
        <dbReference type="ARBA" id="ARBA00023180"/>
    </source>
</evidence>
<dbReference type="OrthoDB" id="4084751at2759"/>
<dbReference type="SMART" id="SM00022">
    <property type="entry name" value="PLAc"/>
    <property type="match status" value="1"/>
</dbReference>
<evidence type="ECO:0000256" key="2">
    <source>
        <dbReference type="ARBA" id="ARBA00013274"/>
    </source>
</evidence>
<dbReference type="STRING" id="569365.A0A0D2AIM9"/>
<evidence type="ECO:0000313" key="15">
    <source>
        <dbReference type="EMBL" id="KIW24757.1"/>
    </source>
</evidence>
<dbReference type="Pfam" id="PF01735">
    <property type="entry name" value="PLA2_B"/>
    <property type="match status" value="1"/>
</dbReference>
<comment type="catalytic activity">
    <reaction evidence="11 13">
        <text>a 1-acyl-sn-glycero-3-phosphocholine + H2O = sn-glycerol 3-phosphocholine + a fatty acid + H(+)</text>
        <dbReference type="Rhea" id="RHEA:15177"/>
        <dbReference type="ChEBI" id="CHEBI:15377"/>
        <dbReference type="ChEBI" id="CHEBI:15378"/>
        <dbReference type="ChEBI" id="CHEBI:16870"/>
        <dbReference type="ChEBI" id="CHEBI:28868"/>
        <dbReference type="ChEBI" id="CHEBI:58168"/>
        <dbReference type="EC" id="3.1.1.5"/>
    </reaction>
</comment>
<dbReference type="GO" id="GO:0071949">
    <property type="term" value="F:FAD binding"/>
    <property type="evidence" value="ECO:0007669"/>
    <property type="project" value="InterPro"/>
</dbReference>
<dbReference type="GO" id="GO:0004622">
    <property type="term" value="F:phosphatidylcholine lysophospholipase activity"/>
    <property type="evidence" value="ECO:0007669"/>
    <property type="project" value="UniProtKB-EC"/>
</dbReference>
<proteinExistence type="inferred from homology"/>
<evidence type="ECO:0000256" key="6">
    <source>
        <dbReference type="ARBA" id="ARBA00022827"/>
    </source>
</evidence>
<dbReference type="PANTHER" id="PTHR10728:SF33">
    <property type="entry name" value="LYSOPHOSPHOLIPASE 1-RELATED"/>
    <property type="match status" value="1"/>
</dbReference>
<evidence type="ECO:0000256" key="13">
    <source>
        <dbReference type="RuleBase" id="RU362103"/>
    </source>
</evidence>
<keyword evidence="7 12" id="KW-0442">Lipid degradation</keyword>
<keyword evidence="8" id="KW-0560">Oxidoreductase</keyword>
<evidence type="ECO:0000256" key="7">
    <source>
        <dbReference type="ARBA" id="ARBA00022963"/>
    </source>
</evidence>
<keyword evidence="6" id="KW-0274">FAD</keyword>
<dbReference type="EC" id="3.1.1.5" evidence="2 13"/>
<dbReference type="InterPro" id="IPR016035">
    <property type="entry name" value="Acyl_Trfase/lysoPLipase"/>
</dbReference>
<dbReference type="RefSeq" id="XP_016244973.1">
    <property type="nucleotide sequence ID" value="XM_016397782.1"/>
</dbReference>
<dbReference type="InterPro" id="IPR002938">
    <property type="entry name" value="FAD-bd"/>
</dbReference>
<evidence type="ECO:0000313" key="16">
    <source>
        <dbReference type="Proteomes" id="UP000054466"/>
    </source>
</evidence>
<dbReference type="HOGENOM" id="CLU_289672_0_0_1"/>
<evidence type="ECO:0000256" key="8">
    <source>
        <dbReference type="ARBA" id="ARBA00023002"/>
    </source>
</evidence>
<dbReference type="GeneID" id="27349645"/>
<gene>
    <name evidence="15" type="ORF">PV07_10451</name>
</gene>
<keyword evidence="10" id="KW-0325">Glycoprotein</keyword>
<evidence type="ECO:0000256" key="12">
    <source>
        <dbReference type="PROSITE-ProRule" id="PRU00555"/>
    </source>
</evidence>
<dbReference type="Gene3D" id="3.50.50.60">
    <property type="entry name" value="FAD/NAD(P)-binding domain"/>
    <property type="match status" value="1"/>
</dbReference>
<accession>A0A0D2AIM9</accession>